<dbReference type="InterPro" id="IPR021005">
    <property type="entry name" value="Znf_CGNR"/>
</dbReference>
<feature type="region of interest" description="Disordered" evidence="1">
    <location>
        <begin position="210"/>
        <end position="230"/>
    </location>
</feature>
<dbReference type="EMBL" id="AP022871">
    <property type="protein sequence ID" value="BCB84767.1"/>
    <property type="molecule type" value="Genomic_DNA"/>
</dbReference>
<dbReference type="PANTHER" id="PTHR35525">
    <property type="entry name" value="BLL6575 PROTEIN"/>
    <property type="match status" value="1"/>
</dbReference>
<protein>
    <recommendedName>
        <fullName evidence="2">Zinc finger CGNR domain-containing protein</fullName>
    </recommendedName>
</protein>
<dbReference type="SUPFAM" id="SSF160904">
    <property type="entry name" value="Jann2411-like"/>
    <property type="match status" value="1"/>
</dbReference>
<dbReference type="Pfam" id="PF07336">
    <property type="entry name" value="ABATE"/>
    <property type="match status" value="1"/>
</dbReference>
<organism evidence="3 4">
    <name type="scientific">Phytohabitans suffuscus</name>
    <dbReference type="NCBI Taxonomy" id="624315"/>
    <lineage>
        <taxon>Bacteria</taxon>
        <taxon>Bacillati</taxon>
        <taxon>Actinomycetota</taxon>
        <taxon>Actinomycetes</taxon>
        <taxon>Micromonosporales</taxon>
        <taxon>Micromonosporaceae</taxon>
    </lineage>
</organism>
<dbReference type="Gene3D" id="1.10.3300.10">
    <property type="entry name" value="Jann2411-like domain"/>
    <property type="match status" value="1"/>
</dbReference>
<reference evidence="3 4" key="2">
    <citation type="submission" date="2020-03" db="EMBL/GenBank/DDBJ databases">
        <authorList>
            <person name="Ichikawa N."/>
            <person name="Kimura A."/>
            <person name="Kitahashi Y."/>
            <person name="Uohara A."/>
        </authorList>
    </citation>
    <scope>NUCLEOTIDE SEQUENCE [LARGE SCALE GENOMIC DNA]</scope>
    <source>
        <strain evidence="3 4">NBRC 105367</strain>
    </source>
</reference>
<dbReference type="InterPro" id="IPR010852">
    <property type="entry name" value="ABATE"/>
</dbReference>
<reference evidence="3 4" key="1">
    <citation type="submission" date="2020-03" db="EMBL/GenBank/DDBJ databases">
        <title>Whole genome shotgun sequence of Phytohabitans suffuscus NBRC 105367.</title>
        <authorList>
            <person name="Komaki H."/>
            <person name="Tamura T."/>
        </authorList>
    </citation>
    <scope>NUCLEOTIDE SEQUENCE [LARGE SCALE GENOMIC DNA]</scope>
    <source>
        <strain evidence="3 4">NBRC 105367</strain>
    </source>
</reference>
<dbReference type="Proteomes" id="UP000503011">
    <property type="component" value="Chromosome"/>
</dbReference>
<feature type="compositionally biased region" description="Basic and acidic residues" evidence="1">
    <location>
        <begin position="215"/>
        <end position="230"/>
    </location>
</feature>
<evidence type="ECO:0000256" key="1">
    <source>
        <dbReference type="SAM" id="MobiDB-lite"/>
    </source>
</evidence>
<dbReference type="AlphaFoldDB" id="A0A6F8YFC0"/>
<feature type="region of interest" description="Disordered" evidence="1">
    <location>
        <begin position="1"/>
        <end position="20"/>
    </location>
</feature>
<proteinExistence type="predicted"/>
<evidence type="ECO:0000313" key="3">
    <source>
        <dbReference type="EMBL" id="BCB84767.1"/>
    </source>
</evidence>
<evidence type="ECO:0000259" key="2">
    <source>
        <dbReference type="Pfam" id="PF11706"/>
    </source>
</evidence>
<name>A0A6F8YFC0_9ACTN</name>
<dbReference type="Pfam" id="PF11706">
    <property type="entry name" value="zf-CGNR"/>
    <property type="match status" value="1"/>
</dbReference>
<evidence type="ECO:0000313" key="4">
    <source>
        <dbReference type="Proteomes" id="UP000503011"/>
    </source>
</evidence>
<dbReference type="InterPro" id="IPR023286">
    <property type="entry name" value="ABATE_dom_sf"/>
</dbReference>
<accession>A0A6F8YFC0</accession>
<feature type="domain" description="Zinc finger CGNR" evidence="2">
    <location>
        <begin position="168"/>
        <end position="211"/>
    </location>
</feature>
<gene>
    <name evidence="3" type="ORF">Psuf_020800</name>
</gene>
<feature type="compositionally biased region" description="Polar residues" evidence="1">
    <location>
        <begin position="1"/>
        <end position="10"/>
    </location>
</feature>
<dbReference type="PANTHER" id="PTHR35525:SF3">
    <property type="entry name" value="BLL6575 PROTEIN"/>
    <property type="match status" value="1"/>
</dbReference>
<dbReference type="KEGG" id="psuu:Psuf_020800"/>
<keyword evidence="4" id="KW-1185">Reference proteome</keyword>
<sequence length="230" mass="25354">MTEKATTNRSLPVGSVPRRPRFADPVDNARGWRFICRSGRLSLNFAATLTGVGRRDTERLTASPLMSEWCRRVELAADPPDFSHPDLAAARRLREAIHAVALAIARDALPAPTDVASINIFAATPLGPPVLDPTARTARPPALATAHEVLSAIARDAIELFSGPTRDRVRECEHEDCTVLFVDTSRSGNRRWCAMSPCGNKINSHMYRARQRTRSPADDQAEHLNLDNRT</sequence>